<comment type="caution">
    <text evidence="2">The sequence shown here is derived from an EMBL/GenBank/DDBJ whole genome shotgun (WGS) entry which is preliminary data.</text>
</comment>
<keyword evidence="1" id="KW-0472">Membrane</keyword>
<keyword evidence="3" id="KW-1185">Reference proteome</keyword>
<keyword evidence="1" id="KW-1133">Transmembrane helix</keyword>
<feature type="transmembrane region" description="Helical" evidence="1">
    <location>
        <begin position="71"/>
        <end position="88"/>
    </location>
</feature>
<name>A0A3D9SBI5_9BACL</name>
<sequence length="157" mass="18597">MLLFLYILMNAAVLFVFMKTRRTMHMLEIFVCWWMASYVYQNYSALCFMNFKTLIIPDMFTPKAAHFLNRIVLYPVLMVVFLQLLLRMSTFLRKFALYIGFILLLSALDGLDHVSGILIHADWRAWWTIALWVITLPFLIVCMKLFRIILFKGDHTA</sequence>
<evidence type="ECO:0000256" key="1">
    <source>
        <dbReference type="SAM" id="Phobius"/>
    </source>
</evidence>
<dbReference type="OrthoDB" id="2877173at2"/>
<evidence type="ECO:0000313" key="3">
    <source>
        <dbReference type="Proteomes" id="UP000256304"/>
    </source>
</evidence>
<reference evidence="2 3" key="1">
    <citation type="submission" date="2018-08" db="EMBL/GenBank/DDBJ databases">
        <title>Genomic Encyclopedia of Type Strains, Phase III (KMG-III): the genomes of soil and plant-associated and newly described type strains.</title>
        <authorList>
            <person name="Whitman W."/>
        </authorList>
    </citation>
    <scope>NUCLEOTIDE SEQUENCE [LARGE SCALE GENOMIC DNA]</scope>
    <source>
        <strain evidence="2 3">CGMCC 1.10966</strain>
    </source>
</reference>
<dbReference type="Proteomes" id="UP000256304">
    <property type="component" value="Unassembled WGS sequence"/>
</dbReference>
<gene>
    <name evidence="2" type="ORF">A8990_106151</name>
</gene>
<accession>A0A3D9SBI5</accession>
<dbReference type="RefSeq" id="WP_116188374.1">
    <property type="nucleotide sequence ID" value="NZ_QTTN01000006.1"/>
</dbReference>
<evidence type="ECO:0000313" key="2">
    <source>
        <dbReference type="EMBL" id="REE90646.1"/>
    </source>
</evidence>
<feature type="transmembrane region" description="Helical" evidence="1">
    <location>
        <begin position="27"/>
        <end position="51"/>
    </location>
</feature>
<keyword evidence="1" id="KW-0812">Transmembrane</keyword>
<proteinExistence type="predicted"/>
<protein>
    <submittedName>
        <fullName evidence="2">Uncharacterized protein</fullName>
    </submittedName>
</protein>
<feature type="transmembrane region" description="Helical" evidence="1">
    <location>
        <begin position="125"/>
        <end position="146"/>
    </location>
</feature>
<dbReference type="EMBL" id="QTTN01000006">
    <property type="protein sequence ID" value="REE90646.1"/>
    <property type="molecule type" value="Genomic_DNA"/>
</dbReference>
<dbReference type="AlphaFoldDB" id="A0A3D9SBI5"/>
<organism evidence="2 3">
    <name type="scientific">Paenibacillus taihuensis</name>
    <dbReference type="NCBI Taxonomy" id="1156355"/>
    <lineage>
        <taxon>Bacteria</taxon>
        <taxon>Bacillati</taxon>
        <taxon>Bacillota</taxon>
        <taxon>Bacilli</taxon>
        <taxon>Bacillales</taxon>
        <taxon>Paenibacillaceae</taxon>
        <taxon>Paenibacillus</taxon>
    </lineage>
</organism>
<feature type="transmembrane region" description="Helical" evidence="1">
    <location>
        <begin position="95"/>
        <end position="119"/>
    </location>
</feature>